<evidence type="ECO:0000313" key="2">
    <source>
        <dbReference type="EMBL" id="CAH8233161.1"/>
    </source>
</evidence>
<name>A0ABM9FR39_9VIBR</name>
<dbReference type="RefSeq" id="WP_261925571.1">
    <property type="nucleotide sequence ID" value="NZ_CALYLK010000136.1"/>
</dbReference>
<feature type="coiled-coil region" evidence="1">
    <location>
        <begin position="73"/>
        <end position="100"/>
    </location>
</feature>
<organism evidence="2 3">
    <name type="scientific">Vibrio aestuarianus</name>
    <dbReference type="NCBI Taxonomy" id="28171"/>
    <lineage>
        <taxon>Bacteria</taxon>
        <taxon>Pseudomonadati</taxon>
        <taxon>Pseudomonadota</taxon>
        <taxon>Gammaproteobacteria</taxon>
        <taxon>Vibrionales</taxon>
        <taxon>Vibrionaceae</taxon>
        <taxon>Vibrio</taxon>
    </lineage>
</organism>
<reference evidence="2" key="1">
    <citation type="submission" date="2022-06" db="EMBL/GenBank/DDBJ databases">
        <authorList>
            <person name="Goudenege D."/>
            <person name="Le Roux F."/>
        </authorList>
    </citation>
    <scope>NUCLEOTIDE SEQUENCE</scope>
    <source>
        <strain evidence="2">12-063</strain>
    </source>
</reference>
<gene>
    <name evidence="2" type="ORF">VAE063_950143</name>
</gene>
<dbReference type="Proteomes" id="UP001152658">
    <property type="component" value="Unassembled WGS sequence"/>
</dbReference>
<evidence type="ECO:0008006" key="4">
    <source>
        <dbReference type="Google" id="ProtNLM"/>
    </source>
</evidence>
<dbReference type="EMBL" id="CALYLK010000136">
    <property type="protein sequence ID" value="CAH8233161.1"/>
    <property type="molecule type" value="Genomic_DNA"/>
</dbReference>
<comment type="caution">
    <text evidence="2">The sequence shown here is derived from an EMBL/GenBank/DDBJ whole genome shotgun (WGS) entry which is preliminary data.</text>
</comment>
<sequence length="113" mass="12751">MLAAWKWAKYLGVAALLVAVWVLWLKLDASQIKQAALNEKLTKAQADNQSNLETIGRLKGEAEQTNQLLVKRKRQQIQAEEKLNADMAKLKAQLANVECHIPSAVTDRLREPY</sequence>
<proteinExistence type="predicted"/>
<evidence type="ECO:0000313" key="3">
    <source>
        <dbReference type="Proteomes" id="UP001152658"/>
    </source>
</evidence>
<accession>A0ABM9FR39</accession>
<keyword evidence="1" id="KW-0175">Coiled coil</keyword>
<evidence type="ECO:0000256" key="1">
    <source>
        <dbReference type="SAM" id="Coils"/>
    </source>
</evidence>
<protein>
    <recommendedName>
        <fullName evidence="4">DUF2570 domain-containing protein</fullName>
    </recommendedName>
</protein>
<keyword evidence="3" id="KW-1185">Reference proteome</keyword>